<evidence type="ECO:0000313" key="1">
    <source>
        <dbReference type="EMBL" id="CAI0401779.1"/>
    </source>
</evidence>
<organism evidence="1 2">
    <name type="scientific">Linum tenue</name>
    <dbReference type="NCBI Taxonomy" id="586396"/>
    <lineage>
        <taxon>Eukaryota</taxon>
        <taxon>Viridiplantae</taxon>
        <taxon>Streptophyta</taxon>
        <taxon>Embryophyta</taxon>
        <taxon>Tracheophyta</taxon>
        <taxon>Spermatophyta</taxon>
        <taxon>Magnoliopsida</taxon>
        <taxon>eudicotyledons</taxon>
        <taxon>Gunneridae</taxon>
        <taxon>Pentapetalae</taxon>
        <taxon>rosids</taxon>
        <taxon>fabids</taxon>
        <taxon>Malpighiales</taxon>
        <taxon>Linaceae</taxon>
        <taxon>Linum</taxon>
    </lineage>
</organism>
<accession>A0AAV0IW90</accession>
<evidence type="ECO:0000313" key="2">
    <source>
        <dbReference type="Proteomes" id="UP001154282"/>
    </source>
</evidence>
<dbReference type="Proteomes" id="UP001154282">
    <property type="component" value="Unassembled WGS sequence"/>
</dbReference>
<proteinExistence type="predicted"/>
<protein>
    <submittedName>
        <fullName evidence="1">Uncharacterized protein</fullName>
    </submittedName>
</protein>
<reference evidence="1" key="1">
    <citation type="submission" date="2022-08" db="EMBL/GenBank/DDBJ databases">
        <authorList>
            <person name="Gutierrez-Valencia J."/>
        </authorList>
    </citation>
    <scope>NUCLEOTIDE SEQUENCE</scope>
</reference>
<sequence>MAPLSSIPLMLR</sequence>
<dbReference type="EMBL" id="CAMGYJ010000004">
    <property type="protein sequence ID" value="CAI0401779.1"/>
    <property type="molecule type" value="Genomic_DNA"/>
</dbReference>
<gene>
    <name evidence="1" type="ORF">LITE_LOCUS11337</name>
</gene>
<keyword evidence="2" id="KW-1185">Reference proteome</keyword>
<comment type="caution">
    <text evidence="1">The sequence shown here is derived from an EMBL/GenBank/DDBJ whole genome shotgun (WGS) entry which is preliminary data.</text>
</comment>
<name>A0AAV0IW90_9ROSI</name>